<dbReference type="GO" id="GO:0008483">
    <property type="term" value="F:transaminase activity"/>
    <property type="evidence" value="ECO:0007669"/>
    <property type="project" value="UniProtKB-KW"/>
</dbReference>
<dbReference type="Pfam" id="PF01041">
    <property type="entry name" value="DegT_DnrJ_EryC1"/>
    <property type="match status" value="1"/>
</dbReference>
<dbReference type="PATRIC" id="fig|285473.5.peg.2387"/>
<comment type="similarity">
    <text evidence="2 5">Belongs to the DegT/DnrJ/EryC1 family.</text>
</comment>
<evidence type="ECO:0000313" key="6">
    <source>
        <dbReference type="EMBL" id="AOT59442.1"/>
    </source>
</evidence>
<dbReference type="STRING" id="285473.A4G23_02284"/>
<dbReference type="AlphaFoldDB" id="A0A1D8G1W2"/>
<dbReference type="GO" id="GO:0030170">
    <property type="term" value="F:pyridoxal phosphate binding"/>
    <property type="evidence" value="ECO:0007669"/>
    <property type="project" value="TreeGrafter"/>
</dbReference>
<evidence type="ECO:0000256" key="4">
    <source>
        <dbReference type="PIRSR" id="PIRSR000390-2"/>
    </source>
</evidence>
<keyword evidence="7" id="KW-1185">Reference proteome</keyword>
<dbReference type="EMBL" id="CP017316">
    <property type="protein sequence ID" value="AOT59442.1"/>
    <property type="molecule type" value="Genomic_DNA"/>
</dbReference>
<keyword evidence="6" id="KW-0808">Transferase</keyword>
<dbReference type="PANTHER" id="PTHR30244:SF36">
    <property type="entry name" value="3-OXO-GLUCOSE-6-PHOSPHATE:GLUTAMATE AMINOTRANSFERASE"/>
    <property type="match status" value="1"/>
</dbReference>
<dbReference type="PANTHER" id="PTHR30244">
    <property type="entry name" value="TRANSAMINASE"/>
    <property type="match status" value="1"/>
</dbReference>
<dbReference type="EC" id="2.6.1.90" evidence="6"/>
<evidence type="ECO:0000256" key="3">
    <source>
        <dbReference type="PIRSR" id="PIRSR000390-1"/>
    </source>
</evidence>
<dbReference type="InterPro" id="IPR000653">
    <property type="entry name" value="DegT/StrS_aminotransferase"/>
</dbReference>
<proteinExistence type="inferred from homology"/>
<dbReference type="GeneID" id="91403831"/>
<dbReference type="Gene3D" id="3.40.640.10">
    <property type="entry name" value="Type I PLP-dependent aspartate aminotransferase-like (Major domain)"/>
    <property type="match status" value="1"/>
</dbReference>
<dbReference type="Proteomes" id="UP000095349">
    <property type="component" value="Chromosome"/>
</dbReference>
<dbReference type="Gene3D" id="3.90.1150.10">
    <property type="entry name" value="Aspartate Aminotransferase, domain 1"/>
    <property type="match status" value="1"/>
</dbReference>
<dbReference type="CDD" id="cd00616">
    <property type="entry name" value="AHBA_syn"/>
    <property type="match status" value="1"/>
</dbReference>
<reference evidence="6 7" key="1">
    <citation type="submission" date="2016-09" db="EMBL/GenBank/DDBJ databases">
        <title>Streptomyces rubrolavendulae MJM4426 Genome sequencing and assembly.</title>
        <authorList>
            <person name="Kim J.-G."/>
        </authorList>
    </citation>
    <scope>NUCLEOTIDE SEQUENCE [LARGE SCALE GENOMIC DNA]</scope>
    <source>
        <strain evidence="6 7">MJM4426</strain>
    </source>
</reference>
<accession>A0A1D8G1W2</accession>
<organism evidence="6 7">
    <name type="scientific">Streptomyces rubrolavendulae</name>
    <dbReference type="NCBI Taxonomy" id="285473"/>
    <lineage>
        <taxon>Bacteria</taxon>
        <taxon>Bacillati</taxon>
        <taxon>Actinomycetota</taxon>
        <taxon>Actinomycetes</taxon>
        <taxon>Kitasatosporales</taxon>
        <taxon>Streptomycetaceae</taxon>
        <taxon>Streptomyces</taxon>
    </lineage>
</organism>
<gene>
    <name evidence="6" type="primary">fdtB_3</name>
    <name evidence="6" type="ORF">A4G23_02284</name>
</gene>
<dbReference type="InterPro" id="IPR015422">
    <property type="entry name" value="PyrdxlP-dep_Trfase_small"/>
</dbReference>
<dbReference type="OrthoDB" id="9804264at2"/>
<dbReference type="InterPro" id="IPR015424">
    <property type="entry name" value="PyrdxlP-dep_Trfase"/>
</dbReference>
<keyword evidence="1 4" id="KW-0663">Pyridoxal phosphate</keyword>
<keyword evidence="6" id="KW-0032">Aminotransferase</keyword>
<feature type="modified residue" description="N6-(pyridoxal phosphate)lysine" evidence="4">
    <location>
        <position position="187"/>
    </location>
</feature>
<evidence type="ECO:0000256" key="2">
    <source>
        <dbReference type="ARBA" id="ARBA00037999"/>
    </source>
</evidence>
<evidence type="ECO:0000256" key="1">
    <source>
        <dbReference type="ARBA" id="ARBA00022898"/>
    </source>
</evidence>
<dbReference type="InterPro" id="IPR015421">
    <property type="entry name" value="PyrdxlP-dep_Trfase_major"/>
</dbReference>
<dbReference type="KEGG" id="srn:A4G23_02284"/>
<evidence type="ECO:0000256" key="5">
    <source>
        <dbReference type="RuleBase" id="RU004508"/>
    </source>
</evidence>
<dbReference type="SUPFAM" id="SSF53383">
    <property type="entry name" value="PLP-dependent transferases"/>
    <property type="match status" value="1"/>
</dbReference>
<sequence>MTTYVWDYLPEYEKEKDDILDAVGKVFASGRLVLGDSVKGFEEEFAAYHGTGRRCTGVDNGTNALKLALEALGVGPGDEVVTVSNTAAPTVVAIVSTGATPVFVDVREEDFLIDTDQVEAAITDRTKVLLPVHLYGQCADMEPLRAIAERHGLKLLEDCAQAHGARHHGRPAGTMGDAAAFSFYPTKVLGAYGDGGAVLTADEDTDRAMRQLRYYGMDQVYYVVRTPGHNSRLDEVQAEILRRKLTRLDAYVAGRNAVARRYEEGLADLTGPGGLRLPTTNPGNTHVYYVYVVRHPERDRIIEALKAHDIALNISYPWPCHTMTGFAHLGYAAGSLPVTEKLAGEIFSLPMYPSLPEAVQDRVITALREVVTAL</sequence>
<feature type="active site" description="Proton acceptor" evidence="3">
    <location>
        <position position="187"/>
    </location>
</feature>
<dbReference type="GO" id="GO:0000271">
    <property type="term" value="P:polysaccharide biosynthetic process"/>
    <property type="evidence" value="ECO:0007669"/>
    <property type="project" value="TreeGrafter"/>
</dbReference>
<dbReference type="RefSeq" id="WP_031129355.1">
    <property type="nucleotide sequence ID" value="NZ_CP017316.1"/>
</dbReference>
<evidence type="ECO:0000313" key="7">
    <source>
        <dbReference type="Proteomes" id="UP000095349"/>
    </source>
</evidence>
<dbReference type="PIRSF" id="PIRSF000390">
    <property type="entry name" value="PLP_StrS"/>
    <property type="match status" value="1"/>
</dbReference>
<protein>
    <submittedName>
        <fullName evidence="6">dTDP-3-amino-3,6-dideoxy-alpha-D-galactopyranose transaminase</fullName>
        <ecNumber evidence="6">2.6.1.90</ecNumber>
    </submittedName>
</protein>
<name>A0A1D8G1W2_9ACTN</name>